<dbReference type="OrthoDB" id="1722540at2"/>
<evidence type="ECO:0000313" key="2">
    <source>
        <dbReference type="Proteomes" id="UP000006094"/>
    </source>
</evidence>
<dbReference type="EMBL" id="CP003326">
    <property type="protein sequence ID" value="AFS78252.1"/>
    <property type="molecule type" value="Genomic_DNA"/>
</dbReference>
<dbReference type="AlphaFoldDB" id="K0AZP2"/>
<sequence length="295" mass="34558">MFGYVMPYKSEMKIKDYNMFRGYYCGLCKTLGKNYNQLVRMGLNYDLSFLAIILSSLEEDRDTVKFESCISTPLKKKMIVDTNRSLEYTSNISIILIYFKLLDDWKDEKSIKSLLANVPFSISIRKAKKYCNSKYIDISNKINELSRLENDNCEIVDEVADKFGRLMESIAIPDFIEDESTRRILKSLGYNLGRWIYILDAFDDIESDVKSGSYNPILLQYQYKEGENIDLFLERIKDSMEFSLIFTLENISKSFELLNIKHNRVILENIIYMGMRSKMDNIFNKKGGKEFEKSI</sequence>
<dbReference type="Pfam" id="PF18937">
    <property type="entry name" value="DUF5685"/>
    <property type="match status" value="1"/>
</dbReference>
<name>K0AZP2_GOTA9</name>
<dbReference type="Proteomes" id="UP000006094">
    <property type="component" value="Chromosome"/>
</dbReference>
<dbReference type="STRING" id="1128398.Curi_c12410"/>
<proteinExistence type="predicted"/>
<organism evidence="1 2">
    <name type="scientific">Gottschalkia acidurici (strain ATCC 7906 / DSM 604 / BCRC 14475 / CIP 104303 / KCTC 5404 / NCIMB 10678 / 9a)</name>
    <name type="common">Clostridium acidurici</name>
    <dbReference type="NCBI Taxonomy" id="1128398"/>
    <lineage>
        <taxon>Bacteria</taxon>
        <taxon>Bacillati</taxon>
        <taxon>Bacillota</taxon>
        <taxon>Tissierellia</taxon>
        <taxon>Tissierellales</taxon>
        <taxon>Gottschalkiaceae</taxon>
        <taxon>Gottschalkia</taxon>
    </lineage>
</organism>
<gene>
    <name evidence="1" type="ordered locus">Curi_c12410</name>
</gene>
<keyword evidence="2" id="KW-1185">Reference proteome</keyword>
<protein>
    <submittedName>
        <fullName evidence="1">Uncharacterized protein</fullName>
    </submittedName>
</protein>
<evidence type="ECO:0000313" key="1">
    <source>
        <dbReference type="EMBL" id="AFS78252.1"/>
    </source>
</evidence>
<dbReference type="RefSeq" id="WP_014967389.1">
    <property type="nucleotide sequence ID" value="NC_018664.1"/>
</dbReference>
<accession>K0AZP2</accession>
<dbReference type="HOGENOM" id="CLU_067295_0_0_9"/>
<dbReference type="eggNOG" id="ENOG502Z8PZ">
    <property type="taxonomic scope" value="Bacteria"/>
</dbReference>
<dbReference type="KEGG" id="cad:Curi_c12410"/>
<dbReference type="InterPro" id="IPR043740">
    <property type="entry name" value="DUF5685"/>
</dbReference>
<reference evidence="1 2" key="1">
    <citation type="journal article" date="2012" name="PLoS ONE">
        <title>The purine-utilizing bacterium Clostridium acidurici 9a: a genome-guided metabolic reconsideration.</title>
        <authorList>
            <person name="Hartwich K."/>
            <person name="Poehlein A."/>
            <person name="Daniel R."/>
        </authorList>
    </citation>
    <scope>NUCLEOTIDE SEQUENCE [LARGE SCALE GENOMIC DNA]</scope>
    <source>
        <strain evidence="2">ATCC 7906 / DSM 604 / BCRC 14475 / CIP 104303 / KCTC 5404 / NCIMB 10678 / 9a</strain>
    </source>
</reference>